<dbReference type="EMBL" id="NGKU01000001">
    <property type="protein sequence ID" value="OTN75420.1"/>
    <property type="molecule type" value="Genomic_DNA"/>
</dbReference>
<sequence>MIRITMAILDKKGRIKEGQFSHDTKQQEISASGEDFVQLALQNYLYEEGDEIKVTLDRADTFLVVKLDETLDSTMIYIKEKEWRYVVKRTQNALEAAPKFRFAGNCHYLQARVATLAEVRAYRNIALNPHDQKNDSGAYPHARANVETREDATFFACNAIDGIFANRSHGNYPYGSWGINQQADAALTIEFGKEVQVDRVRLTLRADFPHDNYWKKVTAVFSDGSSETFETKKTDIGQSFDFEKRETTCITLCELIQSDDPSPFPALTQVEVFGYYEE</sequence>
<reference evidence="1 2" key="1">
    <citation type="submission" date="2017-05" db="EMBL/GenBank/DDBJ databases">
        <title>The Genome Sequence of Enterococcus sp. 8G7_MSG3316.</title>
        <authorList>
            <consortium name="The Broad Institute Genomics Platform"/>
            <consortium name="The Broad Institute Genomic Center for Infectious Diseases"/>
            <person name="Earl A."/>
            <person name="Manson A."/>
            <person name="Schwartman J."/>
            <person name="Gilmore M."/>
            <person name="Abouelleil A."/>
            <person name="Cao P."/>
            <person name="Chapman S."/>
            <person name="Cusick C."/>
            <person name="Shea T."/>
            <person name="Young S."/>
            <person name="Neafsey D."/>
            <person name="Nusbaum C."/>
            <person name="Birren B."/>
        </authorList>
    </citation>
    <scope>NUCLEOTIDE SEQUENCE [LARGE SCALE GENOMIC DNA]</scope>
    <source>
        <strain evidence="1 2">8G7_MSG3316</strain>
    </source>
</reference>
<evidence type="ECO:0000313" key="1">
    <source>
        <dbReference type="EMBL" id="OTN75420.1"/>
    </source>
</evidence>
<name>A0A242A3E7_9ENTE</name>
<dbReference type="RefSeq" id="WP_086273482.1">
    <property type="nucleotide sequence ID" value="NZ_NGKU01000001.1"/>
</dbReference>
<dbReference type="Proteomes" id="UP000195043">
    <property type="component" value="Unassembled WGS sequence"/>
</dbReference>
<evidence type="ECO:0000313" key="2">
    <source>
        <dbReference type="Proteomes" id="UP000195043"/>
    </source>
</evidence>
<accession>A0A242A3E7</accession>
<dbReference type="STRING" id="1834191.A5886_000490"/>
<protein>
    <submittedName>
        <fullName evidence="1">Uncharacterized protein</fullName>
    </submittedName>
</protein>
<dbReference type="Gene3D" id="2.60.120.260">
    <property type="entry name" value="Galactose-binding domain-like"/>
    <property type="match status" value="1"/>
</dbReference>
<comment type="caution">
    <text evidence="1">The sequence shown here is derived from an EMBL/GenBank/DDBJ whole genome shotgun (WGS) entry which is preliminary data.</text>
</comment>
<dbReference type="InterPro" id="IPR008979">
    <property type="entry name" value="Galactose-bd-like_sf"/>
</dbReference>
<dbReference type="AlphaFoldDB" id="A0A242A3E7"/>
<organism evidence="1 2">
    <name type="scientific">Candidatus Enterococcus testudinis</name>
    <dbReference type="NCBI Taxonomy" id="1834191"/>
    <lineage>
        <taxon>Bacteria</taxon>
        <taxon>Bacillati</taxon>
        <taxon>Bacillota</taxon>
        <taxon>Bacilli</taxon>
        <taxon>Lactobacillales</taxon>
        <taxon>Enterococcaceae</taxon>
        <taxon>Enterococcus</taxon>
    </lineage>
</organism>
<keyword evidence="2" id="KW-1185">Reference proteome</keyword>
<dbReference type="SUPFAM" id="SSF49785">
    <property type="entry name" value="Galactose-binding domain-like"/>
    <property type="match status" value="1"/>
</dbReference>
<proteinExistence type="predicted"/>
<gene>
    <name evidence="1" type="ORF">A5886_000490</name>
</gene>
<dbReference type="OrthoDB" id="5674083at2"/>